<evidence type="ECO:0000256" key="3">
    <source>
        <dbReference type="ARBA" id="ARBA00012438"/>
    </source>
</evidence>
<keyword evidence="10" id="KW-0067">ATP-binding</keyword>
<dbReference type="InterPro" id="IPR016120">
    <property type="entry name" value="Sig_transdc_His_kin_SpoOB"/>
</dbReference>
<dbReference type="PANTHER" id="PTHR45436:SF5">
    <property type="entry name" value="SENSOR HISTIDINE KINASE TRCS"/>
    <property type="match status" value="1"/>
</dbReference>
<keyword evidence="8" id="KW-0547">Nucleotide-binding</keyword>
<comment type="catalytic activity">
    <reaction evidence="1">
        <text>ATP + protein L-histidine = ADP + protein N-phospho-L-histidine.</text>
        <dbReference type="EC" id="2.7.13.3"/>
    </reaction>
</comment>
<evidence type="ECO:0000256" key="5">
    <source>
        <dbReference type="ARBA" id="ARBA00022553"/>
    </source>
</evidence>
<dbReference type="InterPro" id="IPR033463">
    <property type="entry name" value="sCache_3"/>
</dbReference>
<dbReference type="InterPro" id="IPR039506">
    <property type="entry name" value="SPOB_a"/>
</dbReference>
<dbReference type="RefSeq" id="WP_043111209.1">
    <property type="nucleotide sequence ID" value="NZ_BIMM01000028.1"/>
</dbReference>
<keyword evidence="4" id="KW-1003">Cell membrane</keyword>
<dbReference type="Gene3D" id="1.10.287.130">
    <property type="match status" value="1"/>
</dbReference>
<dbReference type="AlphaFoldDB" id="A0A2N5NBM7"/>
<dbReference type="InterPro" id="IPR050428">
    <property type="entry name" value="TCS_sensor_his_kinase"/>
</dbReference>
<feature type="compositionally biased region" description="Basic and acidic residues" evidence="14">
    <location>
        <begin position="526"/>
        <end position="540"/>
    </location>
</feature>
<evidence type="ECO:0000256" key="8">
    <source>
        <dbReference type="ARBA" id="ARBA00022741"/>
    </source>
</evidence>
<dbReference type="Gene3D" id="3.30.565.10">
    <property type="entry name" value="Histidine kinase-like ATPase, C-terminal domain"/>
    <property type="match status" value="1"/>
</dbReference>
<dbReference type="InterPro" id="IPR000014">
    <property type="entry name" value="PAS"/>
</dbReference>
<keyword evidence="11" id="KW-1133">Transmembrane helix</keyword>
<dbReference type="SUPFAM" id="SSF55890">
    <property type="entry name" value="Sporulation response regulatory protein Spo0B"/>
    <property type="match status" value="1"/>
</dbReference>
<dbReference type="SUPFAM" id="SSF55785">
    <property type="entry name" value="PYP-like sensor domain (PAS domain)"/>
    <property type="match status" value="1"/>
</dbReference>
<dbReference type="PROSITE" id="PS50109">
    <property type="entry name" value="HIS_KIN"/>
    <property type="match status" value="1"/>
</dbReference>
<evidence type="ECO:0000256" key="12">
    <source>
        <dbReference type="ARBA" id="ARBA00023012"/>
    </source>
</evidence>
<name>A0A2N5NBM7_9BACL</name>
<dbReference type="SUPFAM" id="SSF55874">
    <property type="entry name" value="ATPase domain of HSP90 chaperone/DNA topoisomerase II/histidine kinase"/>
    <property type="match status" value="1"/>
</dbReference>
<evidence type="ECO:0000256" key="13">
    <source>
        <dbReference type="ARBA" id="ARBA00023136"/>
    </source>
</evidence>
<gene>
    <name evidence="16" type="ORF">B8V81_0663</name>
</gene>
<dbReference type="SMART" id="SM00387">
    <property type="entry name" value="HATPase_c"/>
    <property type="match status" value="1"/>
</dbReference>
<evidence type="ECO:0000256" key="7">
    <source>
        <dbReference type="ARBA" id="ARBA00022692"/>
    </source>
</evidence>
<dbReference type="GO" id="GO:0005524">
    <property type="term" value="F:ATP binding"/>
    <property type="evidence" value="ECO:0007669"/>
    <property type="project" value="UniProtKB-KW"/>
</dbReference>
<evidence type="ECO:0000256" key="4">
    <source>
        <dbReference type="ARBA" id="ARBA00022475"/>
    </source>
</evidence>
<evidence type="ECO:0000313" key="17">
    <source>
        <dbReference type="Proteomes" id="UP000234789"/>
    </source>
</evidence>
<dbReference type="GO" id="GO:0005886">
    <property type="term" value="C:plasma membrane"/>
    <property type="evidence" value="ECO:0007669"/>
    <property type="project" value="UniProtKB-SubCell"/>
</dbReference>
<keyword evidence="13" id="KW-0472">Membrane</keyword>
<dbReference type="InterPro" id="IPR036890">
    <property type="entry name" value="HATPase_C_sf"/>
</dbReference>
<dbReference type="Proteomes" id="UP000234789">
    <property type="component" value="Unassembled WGS sequence"/>
</dbReference>
<dbReference type="InterPro" id="IPR003594">
    <property type="entry name" value="HATPase_dom"/>
</dbReference>
<dbReference type="SUPFAM" id="SSF103190">
    <property type="entry name" value="Sensory domain-like"/>
    <property type="match status" value="1"/>
</dbReference>
<evidence type="ECO:0000256" key="14">
    <source>
        <dbReference type="SAM" id="MobiDB-lite"/>
    </source>
</evidence>
<keyword evidence="5" id="KW-0597">Phosphoprotein</keyword>
<dbReference type="InterPro" id="IPR004358">
    <property type="entry name" value="Sig_transdc_His_kin-like_C"/>
</dbReference>
<dbReference type="Pfam" id="PF02518">
    <property type="entry name" value="HATPase_c"/>
    <property type="match status" value="1"/>
</dbReference>
<dbReference type="Pfam" id="PF17203">
    <property type="entry name" value="sCache_3_2"/>
    <property type="match status" value="1"/>
</dbReference>
<dbReference type="SMART" id="SM00091">
    <property type="entry name" value="PAS"/>
    <property type="match status" value="1"/>
</dbReference>
<dbReference type="GO" id="GO:0000155">
    <property type="term" value="F:phosphorelay sensor kinase activity"/>
    <property type="evidence" value="ECO:0007669"/>
    <property type="project" value="InterPro"/>
</dbReference>
<protein>
    <recommendedName>
        <fullName evidence="3">histidine kinase</fullName>
        <ecNumber evidence="3">2.7.13.3</ecNumber>
    </recommendedName>
</protein>
<dbReference type="OrthoDB" id="9792686at2"/>
<sequence>MLKQLKINWKIALLSFGVVLFALAAGGGVAVGSILHLQEKELGRRLLVTAKTAASLPVIVAGLEDAALQPKLREAAEKIGIIHDATYVVVLDMQHKRLSHPVPDRVGTFSRGTDEGPAFAEHSYVSKAKGELGTALRAFVPVMDSMHVQIGTVLVGRVLPSPREVILPFAGQISTVLLLSLLVGLAGSWALARQIKKEMFDMEPLEIARLLMERDATFHAMHEGVIAIHNDERIAVFNERARQIFHIGGDVVGRPIRDVLPDTRLPEILELDAPVYQQEIFIGGQHIVSNRVPIRVQGHTVGAVAIFQDRTEVARMAEELTGVKALVETVRVQNHEYMNRLHTIGGLIQLGQGEKALDYLFRMSDEREQLNRFLGTRFFHDSLTGLLLGKISRGRELGIDVRIDPHSRLQRFPKHLDHHDFVVLLGNLIENAFDSLASAPEPRRVLVSLEQDDEQLSMLVEDNGCGMDELVRQRMFERGFSTKPGDGRGIGMFLIAGIAEKGGGTIRVESAPGAGASITLSFPMTEESRPKKGRSEHEED</sequence>
<comment type="subcellular location">
    <subcellularLocation>
        <location evidence="2">Cell membrane</location>
        <topology evidence="2">Multi-pass membrane protein</topology>
    </subcellularLocation>
</comment>
<keyword evidence="17" id="KW-1185">Reference proteome</keyword>
<feature type="region of interest" description="Disordered" evidence="14">
    <location>
        <begin position="519"/>
        <end position="540"/>
    </location>
</feature>
<evidence type="ECO:0000256" key="6">
    <source>
        <dbReference type="ARBA" id="ARBA00022679"/>
    </source>
</evidence>
<evidence type="ECO:0000256" key="11">
    <source>
        <dbReference type="ARBA" id="ARBA00022989"/>
    </source>
</evidence>
<keyword evidence="12" id="KW-0902">Two-component regulatory system</keyword>
<dbReference type="InterPro" id="IPR029151">
    <property type="entry name" value="Sensor-like_sf"/>
</dbReference>
<evidence type="ECO:0000256" key="10">
    <source>
        <dbReference type="ARBA" id="ARBA00022840"/>
    </source>
</evidence>
<evidence type="ECO:0000256" key="9">
    <source>
        <dbReference type="ARBA" id="ARBA00022777"/>
    </source>
</evidence>
<keyword evidence="7" id="KW-0812">Transmembrane</keyword>
<dbReference type="InterPro" id="IPR035965">
    <property type="entry name" value="PAS-like_dom_sf"/>
</dbReference>
<dbReference type="EMBL" id="NFEZ01000002">
    <property type="protein sequence ID" value="PLT47756.1"/>
    <property type="molecule type" value="Genomic_DNA"/>
</dbReference>
<dbReference type="InterPro" id="IPR005467">
    <property type="entry name" value="His_kinase_dom"/>
</dbReference>
<feature type="domain" description="Histidine kinase" evidence="15">
    <location>
        <begin position="332"/>
        <end position="526"/>
    </location>
</feature>
<accession>A0A2N5NBM7</accession>
<organism evidence="16 17">
    <name type="scientific">Paenibacillus pasadenensis</name>
    <dbReference type="NCBI Taxonomy" id="217090"/>
    <lineage>
        <taxon>Bacteria</taxon>
        <taxon>Bacillati</taxon>
        <taxon>Bacillota</taxon>
        <taxon>Bacilli</taxon>
        <taxon>Bacillales</taxon>
        <taxon>Paenibacillaceae</taxon>
        <taxon>Paenibacillus</taxon>
    </lineage>
</organism>
<keyword evidence="9 16" id="KW-0418">Kinase</keyword>
<dbReference type="PRINTS" id="PR00344">
    <property type="entry name" value="BCTRLSENSOR"/>
</dbReference>
<comment type="caution">
    <text evidence="16">The sequence shown here is derived from an EMBL/GenBank/DDBJ whole genome shotgun (WGS) entry which is preliminary data.</text>
</comment>
<evidence type="ECO:0000256" key="2">
    <source>
        <dbReference type="ARBA" id="ARBA00004651"/>
    </source>
</evidence>
<dbReference type="PANTHER" id="PTHR45436">
    <property type="entry name" value="SENSOR HISTIDINE KINASE YKOH"/>
    <property type="match status" value="1"/>
</dbReference>
<dbReference type="Gene3D" id="3.30.450.20">
    <property type="entry name" value="PAS domain"/>
    <property type="match status" value="2"/>
</dbReference>
<dbReference type="CDD" id="cd00130">
    <property type="entry name" value="PAS"/>
    <property type="match status" value="1"/>
</dbReference>
<evidence type="ECO:0000313" key="16">
    <source>
        <dbReference type="EMBL" id="PLT47756.1"/>
    </source>
</evidence>
<reference evidence="16 17" key="1">
    <citation type="submission" date="2017-05" db="EMBL/GenBank/DDBJ databases">
        <title>Functional genome analysis of Paenibacillus pasadenensis strain R16: insights on endophytic life style and antifungal activity.</title>
        <authorList>
            <person name="Passera A."/>
            <person name="Marcolungo L."/>
            <person name="Casati P."/>
            <person name="Brasca M."/>
            <person name="Quaglino F."/>
            <person name="Delledonne M."/>
        </authorList>
    </citation>
    <scope>NUCLEOTIDE SEQUENCE [LARGE SCALE GENOMIC DNA]</scope>
    <source>
        <strain evidence="16 17">R16</strain>
    </source>
</reference>
<proteinExistence type="predicted"/>
<keyword evidence="6 16" id="KW-0808">Transferase</keyword>
<evidence type="ECO:0000259" key="15">
    <source>
        <dbReference type="PROSITE" id="PS50109"/>
    </source>
</evidence>
<dbReference type="Pfam" id="PF14689">
    <property type="entry name" value="SPOB_a"/>
    <property type="match status" value="1"/>
</dbReference>
<evidence type="ECO:0000256" key="1">
    <source>
        <dbReference type="ARBA" id="ARBA00000085"/>
    </source>
</evidence>
<dbReference type="EC" id="2.7.13.3" evidence="3"/>